<dbReference type="AlphaFoldDB" id="A0A1W6YWL8"/>
<evidence type="ECO:0000313" key="1">
    <source>
        <dbReference type="EMBL" id="ARP85495.1"/>
    </source>
</evidence>
<keyword evidence="2" id="KW-1185">Reference proteome</keyword>
<name>A0A1W6YWL8_9BORD</name>
<protein>
    <submittedName>
        <fullName evidence="1">Uncharacterized protein</fullName>
    </submittedName>
</protein>
<reference evidence="1 2" key="1">
    <citation type="submission" date="2017-05" db="EMBL/GenBank/DDBJ databases">
        <title>Complete and WGS of Bordetella genogroups.</title>
        <authorList>
            <person name="Spilker T."/>
            <person name="LiPuma J."/>
        </authorList>
    </citation>
    <scope>NUCLEOTIDE SEQUENCE [LARGE SCALE GENOMIC DNA]</scope>
    <source>
        <strain evidence="1 2">AU17164</strain>
    </source>
</reference>
<dbReference type="EMBL" id="CP021109">
    <property type="protein sequence ID" value="ARP85495.1"/>
    <property type="molecule type" value="Genomic_DNA"/>
</dbReference>
<organism evidence="1 2">
    <name type="scientific">Bordetella genomosp. 9</name>
    <dbReference type="NCBI Taxonomy" id="1416803"/>
    <lineage>
        <taxon>Bacteria</taxon>
        <taxon>Pseudomonadati</taxon>
        <taxon>Pseudomonadota</taxon>
        <taxon>Betaproteobacteria</taxon>
        <taxon>Burkholderiales</taxon>
        <taxon>Alcaligenaceae</taxon>
        <taxon>Bordetella</taxon>
    </lineage>
</organism>
<gene>
    <name evidence="1" type="ORF">CAL13_04160</name>
</gene>
<proteinExistence type="predicted"/>
<accession>A0A1W6YWL8</accession>
<dbReference type="Proteomes" id="UP000194139">
    <property type="component" value="Chromosome"/>
</dbReference>
<evidence type="ECO:0000313" key="2">
    <source>
        <dbReference type="Proteomes" id="UP000194139"/>
    </source>
</evidence>
<sequence>MAFALPPGRPQPPARSVEGIEMLMRSRMAPHPARLLSSGILRLAAGLAACLLAGALLGWPGDAKAQGAALGAMRQKLVPAHVQQCRSLLQKQPQLDPYAPAGAAARESYCACVGQAYAAGMPDKVVMAFATGKLPQDPGEQAIRMREAAASLNAARATCARRG</sequence>